<organism evidence="1 2">
    <name type="scientific">Agromyces neolithicus</name>
    <dbReference type="NCBI Taxonomy" id="269420"/>
    <lineage>
        <taxon>Bacteria</taxon>
        <taxon>Bacillati</taxon>
        <taxon>Actinomycetota</taxon>
        <taxon>Actinomycetes</taxon>
        <taxon>Micrococcales</taxon>
        <taxon>Microbacteriaceae</taxon>
        <taxon>Agromyces</taxon>
    </lineage>
</organism>
<evidence type="ECO:0008006" key="3">
    <source>
        <dbReference type="Google" id="ProtNLM"/>
    </source>
</evidence>
<evidence type="ECO:0000313" key="1">
    <source>
        <dbReference type="EMBL" id="GAA1804618.1"/>
    </source>
</evidence>
<reference evidence="1 2" key="1">
    <citation type="journal article" date="2019" name="Int. J. Syst. Evol. Microbiol.">
        <title>The Global Catalogue of Microorganisms (GCM) 10K type strain sequencing project: providing services to taxonomists for standard genome sequencing and annotation.</title>
        <authorList>
            <consortium name="The Broad Institute Genomics Platform"/>
            <consortium name="The Broad Institute Genome Sequencing Center for Infectious Disease"/>
            <person name="Wu L."/>
            <person name="Ma J."/>
        </authorList>
    </citation>
    <scope>NUCLEOTIDE SEQUENCE [LARGE SCALE GENOMIC DNA]</scope>
    <source>
        <strain evidence="1 2">JCM 14322</strain>
    </source>
</reference>
<proteinExistence type="predicted"/>
<keyword evidence="2" id="KW-1185">Reference proteome</keyword>
<gene>
    <name evidence="1" type="ORF">GCM10009749_10890</name>
</gene>
<dbReference type="Proteomes" id="UP001500002">
    <property type="component" value="Unassembled WGS sequence"/>
</dbReference>
<evidence type="ECO:0000313" key="2">
    <source>
        <dbReference type="Proteomes" id="UP001500002"/>
    </source>
</evidence>
<protein>
    <recommendedName>
        <fullName evidence="3">DUF559 domain-containing protein</fullName>
    </recommendedName>
</protein>
<name>A0ABN2LZQ0_9MICO</name>
<sequence>MRCLDAEHASAAIDSVLHERVLSRREVDAILASLPDRSSVLIDGFTGRPESGVESLFIRRMSRAGFHIEAQVDLAGFGRYDGLIDGCVLFEIDGRGFHSSASEFFTDRDRSLIGHAFGVPVLRPSALHVLEHWPMTFAAVARTVADAKIVRRHRGLPPVMPVP</sequence>
<dbReference type="EMBL" id="BAAANJ010000004">
    <property type="protein sequence ID" value="GAA1804618.1"/>
    <property type="molecule type" value="Genomic_DNA"/>
</dbReference>
<comment type="caution">
    <text evidence="1">The sequence shown here is derived from an EMBL/GenBank/DDBJ whole genome shotgun (WGS) entry which is preliminary data.</text>
</comment>
<accession>A0ABN2LZQ0</accession>